<dbReference type="EMBL" id="MVBN01000012">
    <property type="protein sequence ID" value="OOK64754.1"/>
    <property type="molecule type" value="Genomic_DNA"/>
</dbReference>
<evidence type="ECO:0000313" key="1">
    <source>
        <dbReference type="EMBL" id="OOK64754.1"/>
    </source>
</evidence>
<organism evidence="1 2">
    <name type="scientific">Mycobacterium kansasii</name>
    <dbReference type="NCBI Taxonomy" id="1768"/>
    <lineage>
        <taxon>Bacteria</taxon>
        <taxon>Bacillati</taxon>
        <taxon>Actinomycetota</taxon>
        <taxon>Actinomycetes</taxon>
        <taxon>Mycobacteriales</taxon>
        <taxon>Mycobacteriaceae</taxon>
        <taxon>Mycobacterium</taxon>
    </lineage>
</organism>
<reference evidence="1 2" key="1">
    <citation type="submission" date="2017-02" db="EMBL/GenBank/DDBJ databases">
        <title>Complete genome sequences of Mycobacterium kansasii strains isolated from rhesus macaques.</title>
        <authorList>
            <person name="Panda A."/>
            <person name="Nagaraj S."/>
            <person name="Zhao X."/>
            <person name="Tettelin H."/>
            <person name="Detolla L.J."/>
        </authorList>
    </citation>
    <scope>NUCLEOTIDE SEQUENCE [LARGE SCALE GENOMIC DNA]</scope>
    <source>
        <strain evidence="1 2">11-3469</strain>
    </source>
</reference>
<sequence length="67" mass="7072">MSADGFDCARVAGSRRVGRRGRTLDAVAARSTPWLRARRLGCRLDALAASATPAANFECALTASIVH</sequence>
<gene>
    <name evidence="1" type="ORF">BZL29_8062</name>
</gene>
<dbReference type="Proteomes" id="UP000188532">
    <property type="component" value="Unassembled WGS sequence"/>
</dbReference>
<protein>
    <submittedName>
        <fullName evidence="1">Uncharacterized protein</fullName>
    </submittedName>
</protein>
<evidence type="ECO:0000313" key="2">
    <source>
        <dbReference type="Proteomes" id="UP000188532"/>
    </source>
</evidence>
<proteinExistence type="predicted"/>
<name>A0A1V3WCP3_MYCKA</name>
<comment type="caution">
    <text evidence="1">The sequence shown here is derived from an EMBL/GenBank/DDBJ whole genome shotgun (WGS) entry which is preliminary data.</text>
</comment>
<dbReference type="AlphaFoldDB" id="A0A1V3WCP3"/>
<accession>A0A1V3WCP3</accession>